<proteinExistence type="predicted"/>
<dbReference type="EMBL" id="CM046390">
    <property type="protein sequence ID" value="KAI8562212.1"/>
    <property type="molecule type" value="Genomic_DNA"/>
</dbReference>
<comment type="caution">
    <text evidence="1">The sequence shown here is derived from an EMBL/GenBank/DDBJ whole genome shotgun (WGS) entry which is preliminary data.</text>
</comment>
<sequence length="521" mass="57174">MFTPNFAGRRSQGRGFGRIQAEGNDVQDLNSPTYVVRSIASDRDDYYMLALTFRSWVIGSIICGLNGFFKARALFEKDSFDISPVLVQFLSPFLGWLMAAALPKKVIRVPCTGGFTFSLNPGDPLSTPRSTIFNLMGGLLLLLNVVTPIINWTNAYETKRIPLSSSEMHDSLGHIYNVSRVRSADGITLDEKAYEDYSRVYFSALTVASNCFKVGSISAGLIGSFLGLGPKTNLITLSILLLSCIVALVLVPPLGIFVATTGHVIPVELASKLLGGYIYPSTPFQGMIFDSFANQITINTVSILGTMKLGHYVKIDPKTTYTVVVAAMIIGASVSFGETWYRTYPGKNSCSKDKLPTGSCPWLDVFYNTTYMWAFLGSDRILNEGNYDVLGLWFIVVSAVAQVLLLILSRKWKFLQYINLPIILAVSSGMPPAMAAYMNSWLAVGIIFPFVAYKYFNNWTPANQFLLSVAISVGTGFTNSLLFASKGHINPPKWWGSKMDDHCPLAKKCASAPRIRVPGCP</sequence>
<evidence type="ECO:0000313" key="2">
    <source>
        <dbReference type="Proteomes" id="UP001062846"/>
    </source>
</evidence>
<name>A0ACC0PBW4_RHOML</name>
<reference evidence="1" key="1">
    <citation type="submission" date="2022-02" db="EMBL/GenBank/DDBJ databases">
        <title>Plant Genome Project.</title>
        <authorList>
            <person name="Zhang R.-G."/>
        </authorList>
    </citation>
    <scope>NUCLEOTIDE SEQUENCE</scope>
    <source>
        <strain evidence="1">AT1</strain>
    </source>
</reference>
<dbReference type="Proteomes" id="UP001062846">
    <property type="component" value="Chromosome 3"/>
</dbReference>
<protein>
    <submittedName>
        <fullName evidence="1">Uncharacterized protein</fullName>
    </submittedName>
</protein>
<keyword evidence="2" id="KW-1185">Reference proteome</keyword>
<accession>A0ACC0PBW4</accession>
<organism evidence="1 2">
    <name type="scientific">Rhododendron molle</name>
    <name type="common">Chinese azalea</name>
    <name type="synonym">Azalea mollis</name>
    <dbReference type="NCBI Taxonomy" id="49168"/>
    <lineage>
        <taxon>Eukaryota</taxon>
        <taxon>Viridiplantae</taxon>
        <taxon>Streptophyta</taxon>
        <taxon>Embryophyta</taxon>
        <taxon>Tracheophyta</taxon>
        <taxon>Spermatophyta</taxon>
        <taxon>Magnoliopsida</taxon>
        <taxon>eudicotyledons</taxon>
        <taxon>Gunneridae</taxon>
        <taxon>Pentapetalae</taxon>
        <taxon>asterids</taxon>
        <taxon>Ericales</taxon>
        <taxon>Ericaceae</taxon>
        <taxon>Ericoideae</taxon>
        <taxon>Rhodoreae</taxon>
        <taxon>Rhododendron</taxon>
    </lineage>
</organism>
<evidence type="ECO:0000313" key="1">
    <source>
        <dbReference type="EMBL" id="KAI8562212.1"/>
    </source>
</evidence>
<gene>
    <name evidence="1" type="ORF">RHMOL_Rhmol03G0017100</name>
</gene>